<keyword evidence="5" id="KW-0813">Transport</keyword>
<feature type="transmembrane region" description="Helical" evidence="5">
    <location>
        <begin position="174"/>
        <end position="193"/>
    </location>
</feature>
<feature type="transmembrane region" description="Helical" evidence="5">
    <location>
        <begin position="240"/>
        <end position="258"/>
    </location>
</feature>
<feature type="transmembrane region" description="Helical" evidence="5">
    <location>
        <begin position="142"/>
        <end position="167"/>
    </location>
</feature>
<comment type="caution">
    <text evidence="7">The sequence shown here is derived from an EMBL/GenBank/DDBJ whole genome shotgun (WGS) entry which is preliminary data.</text>
</comment>
<evidence type="ECO:0000313" key="7">
    <source>
        <dbReference type="EMBL" id="MFC4108405.1"/>
    </source>
</evidence>
<dbReference type="Proteomes" id="UP001595868">
    <property type="component" value="Unassembled WGS sequence"/>
</dbReference>
<comment type="similarity">
    <text evidence="5">Belongs to the ABC-2 integral membrane protein family.</text>
</comment>
<keyword evidence="8" id="KW-1185">Reference proteome</keyword>
<comment type="subcellular location">
    <subcellularLocation>
        <location evidence="5">Cell membrane</location>
        <topology evidence="5">Multi-pass membrane protein</topology>
    </subcellularLocation>
    <subcellularLocation>
        <location evidence="1">Membrane</location>
        <topology evidence="1">Multi-pass membrane protein</topology>
    </subcellularLocation>
</comment>
<evidence type="ECO:0000256" key="3">
    <source>
        <dbReference type="ARBA" id="ARBA00022989"/>
    </source>
</evidence>
<protein>
    <recommendedName>
        <fullName evidence="5">Transport permease protein</fullName>
    </recommendedName>
</protein>
<keyword evidence="2 5" id="KW-0812">Transmembrane</keyword>
<accession>A0ABV8KQI4</accession>
<name>A0ABV8KQI4_9ACTN</name>
<dbReference type="EMBL" id="JBHSBN010000015">
    <property type="protein sequence ID" value="MFC4108405.1"/>
    <property type="molecule type" value="Genomic_DNA"/>
</dbReference>
<organism evidence="7 8">
    <name type="scientific">Micromonospora zhanjiangensis</name>
    <dbReference type="NCBI Taxonomy" id="1522057"/>
    <lineage>
        <taxon>Bacteria</taxon>
        <taxon>Bacillati</taxon>
        <taxon>Actinomycetota</taxon>
        <taxon>Actinomycetes</taxon>
        <taxon>Micromonosporales</taxon>
        <taxon>Micromonosporaceae</taxon>
        <taxon>Micromonospora</taxon>
    </lineage>
</organism>
<feature type="domain" description="ABC transmembrane type-2" evidence="6">
    <location>
        <begin position="26"/>
        <end position="261"/>
    </location>
</feature>
<evidence type="ECO:0000256" key="1">
    <source>
        <dbReference type="ARBA" id="ARBA00004141"/>
    </source>
</evidence>
<evidence type="ECO:0000256" key="2">
    <source>
        <dbReference type="ARBA" id="ARBA00022692"/>
    </source>
</evidence>
<dbReference type="InterPro" id="IPR052902">
    <property type="entry name" value="ABC-2_transporter"/>
</dbReference>
<dbReference type="InterPro" id="IPR013525">
    <property type="entry name" value="ABC2_TM"/>
</dbReference>
<feature type="transmembrane region" description="Helical" evidence="5">
    <location>
        <begin position="66"/>
        <end position="85"/>
    </location>
</feature>
<feature type="transmembrane region" description="Helical" evidence="5">
    <location>
        <begin position="29"/>
        <end position="46"/>
    </location>
</feature>
<proteinExistence type="inferred from homology"/>
<evidence type="ECO:0000313" key="8">
    <source>
        <dbReference type="Proteomes" id="UP001595868"/>
    </source>
</evidence>
<evidence type="ECO:0000256" key="5">
    <source>
        <dbReference type="RuleBase" id="RU361157"/>
    </source>
</evidence>
<dbReference type="PANTHER" id="PTHR43027">
    <property type="entry name" value="DOXORUBICIN RESISTANCE ABC TRANSPORTER PERMEASE PROTEIN DRRC-RELATED"/>
    <property type="match status" value="1"/>
</dbReference>
<feature type="transmembrane region" description="Helical" evidence="5">
    <location>
        <begin position="106"/>
        <end position="130"/>
    </location>
</feature>
<dbReference type="PANTHER" id="PTHR43027:SF1">
    <property type="entry name" value="DOXORUBICIN RESISTANCE ABC TRANSPORTER PERMEASE PROTEIN DRRC-RELATED"/>
    <property type="match status" value="1"/>
</dbReference>
<keyword evidence="3 5" id="KW-1133">Transmembrane helix</keyword>
<dbReference type="RefSeq" id="WP_377548607.1">
    <property type="nucleotide sequence ID" value="NZ_JBHSBN010000015.1"/>
</dbReference>
<dbReference type="Pfam" id="PF01061">
    <property type="entry name" value="ABC2_membrane"/>
    <property type="match status" value="1"/>
</dbReference>
<sequence length="282" mass="30135">MNPIMVAVRAGLFRGRTELRNSFTNAQDLWTYFFPTVILLVVMFFMRDATVPGTGFSLGARTLPGTLGMGLVFSGLLGVGGQLTVEREDGTLLRAKAIPNGMLGYLIGKIVAIAGMAVIGLLLQLIPAMFFLDGLHLGLGNWLTLLLVLVVGLVATLPLGAVLGAVFDNPRNMGLISLPVMGAVAISGIFYPINGLPGWVQGIAEALPIYWLGLGMRSALLPDNMAAVELGHSWRHLETFGMLGLWAALGLVLAPIVLRRMARRESGSSVAARREKAMQRIS</sequence>
<keyword evidence="5" id="KW-1003">Cell membrane</keyword>
<keyword evidence="4 5" id="KW-0472">Membrane</keyword>
<dbReference type="PROSITE" id="PS51012">
    <property type="entry name" value="ABC_TM2"/>
    <property type="match status" value="1"/>
</dbReference>
<reference evidence="8" key="1">
    <citation type="journal article" date="2019" name="Int. J. Syst. Evol. Microbiol.">
        <title>The Global Catalogue of Microorganisms (GCM) 10K type strain sequencing project: providing services to taxonomists for standard genome sequencing and annotation.</title>
        <authorList>
            <consortium name="The Broad Institute Genomics Platform"/>
            <consortium name="The Broad Institute Genome Sequencing Center for Infectious Disease"/>
            <person name="Wu L."/>
            <person name="Ma J."/>
        </authorList>
    </citation>
    <scope>NUCLEOTIDE SEQUENCE [LARGE SCALE GENOMIC DNA]</scope>
    <source>
        <strain evidence="8">2902at01</strain>
    </source>
</reference>
<evidence type="ECO:0000256" key="4">
    <source>
        <dbReference type="ARBA" id="ARBA00023136"/>
    </source>
</evidence>
<gene>
    <name evidence="7" type="ORF">ACFOX0_21035</name>
</gene>
<dbReference type="InterPro" id="IPR047817">
    <property type="entry name" value="ABC2_TM_bact-type"/>
</dbReference>
<evidence type="ECO:0000259" key="6">
    <source>
        <dbReference type="PROSITE" id="PS51012"/>
    </source>
</evidence>